<sequence>MVVDGGVQVAVAGVRAGPAARLPAEDLVTAAVGDVAELLDVDVHQLAWAVAFVAAYDTAGCPVQMGEADQTGSG</sequence>
<organism evidence="1 2">
    <name type="scientific">Streptomyces similanensis</name>
    <dbReference type="NCBI Taxonomy" id="1274988"/>
    <lineage>
        <taxon>Bacteria</taxon>
        <taxon>Bacillati</taxon>
        <taxon>Actinomycetota</taxon>
        <taxon>Actinomycetes</taxon>
        <taxon>Kitasatosporales</taxon>
        <taxon>Streptomycetaceae</taxon>
        <taxon>Streptomyces</taxon>
    </lineage>
</organism>
<dbReference type="Proteomes" id="UP001500124">
    <property type="component" value="Unassembled WGS sequence"/>
</dbReference>
<name>A0ABP9KMZ2_9ACTN</name>
<reference evidence="2" key="1">
    <citation type="journal article" date="2019" name="Int. J. Syst. Evol. Microbiol.">
        <title>The Global Catalogue of Microorganisms (GCM) 10K type strain sequencing project: providing services to taxonomists for standard genome sequencing and annotation.</title>
        <authorList>
            <consortium name="The Broad Institute Genomics Platform"/>
            <consortium name="The Broad Institute Genome Sequencing Center for Infectious Disease"/>
            <person name="Wu L."/>
            <person name="Ma J."/>
        </authorList>
    </citation>
    <scope>NUCLEOTIDE SEQUENCE [LARGE SCALE GENOMIC DNA]</scope>
    <source>
        <strain evidence="2">JCM 18410</strain>
    </source>
</reference>
<evidence type="ECO:0000313" key="1">
    <source>
        <dbReference type="EMBL" id="GAA5060501.1"/>
    </source>
</evidence>
<keyword evidence="2" id="KW-1185">Reference proteome</keyword>
<gene>
    <name evidence="1" type="ORF">GCM10023336_37220</name>
</gene>
<proteinExistence type="predicted"/>
<dbReference type="EMBL" id="BAABKC010000051">
    <property type="protein sequence ID" value="GAA5060501.1"/>
    <property type="molecule type" value="Genomic_DNA"/>
</dbReference>
<evidence type="ECO:0000313" key="2">
    <source>
        <dbReference type="Proteomes" id="UP001500124"/>
    </source>
</evidence>
<protein>
    <submittedName>
        <fullName evidence="1">Uncharacterized protein</fullName>
    </submittedName>
</protein>
<comment type="caution">
    <text evidence="1">The sequence shown here is derived from an EMBL/GenBank/DDBJ whole genome shotgun (WGS) entry which is preliminary data.</text>
</comment>
<accession>A0ABP9KMZ2</accession>